<dbReference type="OMA" id="PENAYNG"/>
<comment type="caution">
    <text evidence="5">The sequence shown here is derived from an EMBL/GenBank/DDBJ whole genome shotgun (WGS) entry which is preliminary data.</text>
</comment>
<keyword evidence="6" id="KW-1185">Reference proteome</keyword>
<evidence type="ECO:0000256" key="2">
    <source>
        <dbReference type="ARBA" id="ARBA00022833"/>
    </source>
</evidence>
<dbReference type="EMBL" id="AAFI02000008">
    <property type="protein sequence ID" value="EAL71373.1"/>
    <property type="molecule type" value="Genomic_DNA"/>
</dbReference>
<dbReference type="dictyBase" id="DDB_G0272442"/>
<dbReference type="GO" id="GO:0008270">
    <property type="term" value="F:zinc ion binding"/>
    <property type="evidence" value="ECO:0007669"/>
    <property type="project" value="InterPro"/>
</dbReference>
<dbReference type="PhylomeDB" id="Q559S7"/>
<name>Q559S7_DICDI</name>
<protein>
    <recommendedName>
        <fullName evidence="4">CMP/dCMP-type deaminase domain-containing protein</fullName>
    </recommendedName>
</protein>
<dbReference type="Gene3D" id="3.40.140.10">
    <property type="entry name" value="Cytidine Deaminase, domain 2"/>
    <property type="match status" value="1"/>
</dbReference>
<evidence type="ECO:0000256" key="1">
    <source>
        <dbReference type="ARBA" id="ARBA00022723"/>
    </source>
</evidence>
<dbReference type="PANTHER" id="PTHR11079">
    <property type="entry name" value="CYTOSINE DEAMINASE FAMILY MEMBER"/>
    <property type="match status" value="1"/>
</dbReference>
<dbReference type="eggNOG" id="ENOG502S2HJ">
    <property type="taxonomic scope" value="Eukaryota"/>
</dbReference>
<dbReference type="PROSITE" id="PS51747">
    <property type="entry name" value="CYT_DCMP_DEAMINASES_2"/>
    <property type="match status" value="1"/>
</dbReference>
<evidence type="ECO:0000313" key="5">
    <source>
        <dbReference type="EMBL" id="EAL71373.1"/>
    </source>
</evidence>
<sequence length="241" mass="27011">MNKIFIVIILIITLFTFETISQSTSSEVEECPESPYYDNPPVDPENAYNGIIYANDLSSIEKQFHEKYMRIALDKAIEHNSKFGAAIVHKNGTLMCTAANTGEGSRILHGEIRAILNCTQLYQQETWEDYYMYTTGEPCPMCSAALLWTKFEKVIFGSFISNMYCERCFTQLPMDADRIFRLGYGINHNAVLIGGVLESQTDLLIPSVCGTGSVFSTTPFCQAGWTRDCPVNGIFSDSSDF</sequence>
<dbReference type="PaxDb" id="44689-DDB0217008"/>
<dbReference type="STRING" id="44689.Q559S7"/>
<dbReference type="CDD" id="cd01285">
    <property type="entry name" value="nucleoside_deaminase"/>
    <property type="match status" value="1"/>
</dbReference>
<dbReference type="SUPFAM" id="SSF53927">
    <property type="entry name" value="Cytidine deaminase-like"/>
    <property type="match status" value="1"/>
</dbReference>
<dbReference type="RefSeq" id="XP_645257.1">
    <property type="nucleotide sequence ID" value="XM_640165.1"/>
</dbReference>
<dbReference type="SMR" id="Q559S7"/>
<dbReference type="Pfam" id="PF00383">
    <property type="entry name" value="dCMP_cyt_deam_1"/>
    <property type="match status" value="1"/>
</dbReference>
<dbReference type="GO" id="GO:0052717">
    <property type="term" value="F:tRNA-specific adenosine-34 deaminase activity"/>
    <property type="evidence" value="ECO:0000318"/>
    <property type="project" value="GO_Central"/>
</dbReference>
<dbReference type="PROSITE" id="PS00903">
    <property type="entry name" value="CYT_DCMP_DEAMINASES_1"/>
    <property type="match status" value="1"/>
</dbReference>
<dbReference type="GeneID" id="8618424"/>
<keyword evidence="1" id="KW-0479">Metal-binding</keyword>
<gene>
    <name evidence="5" type="ORF">DDB_G0272442</name>
</gene>
<keyword evidence="3" id="KW-0732">Signal</keyword>
<dbReference type="PANTHER" id="PTHR11079:SF203">
    <property type="entry name" value="CMP_DCMP-TYPE DEAMINASE DOMAIN-CONTAINING PROTEIN"/>
    <property type="match status" value="1"/>
</dbReference>
<dbReference type="Proteomes" id="UP000002195">
    <property type="component" value="Unassembled WGS sequence"/>
</dbReference>
<dbReference type="VEuPathDB" id="AmoebaDB:DDB_G0272442"/>
<feature type="chain" id="PRO_5004249757" description="CMP/dCMP-type deaminase domain-containing protein" evidence="3">
    <location>
        <begin position="22"/>
        <end position="241"/>
    </location>
</feature>
<keyword evidence="2" id="KW-0862">Zinc</keyword>
<feature type="signal peptide" evidence="3">
    <location>
        <begin position="1"/>
        <end position="21"/>
    </location>
</feature>
<accession>Q559S7</accession>
<dbReference type="InterPro" id="IPR002125">
    <property type="entry name" value="CMP_dCMP_dom"/>
</dbReference>
<dbReference type="GO" id="GO:0002100">
    <property type="term" value="P:tRNA wobble adenosine to inosine editing"/>
    <property type="evidence" value="ECO:0000318"/>
    <property type="project" value="GO_Central"/>
</dbReference>
<reference evidence="5 6" key="1">
    <citation type="journal article" date="2005" name="Nature">
        <title>The genome of the social amoeba Dictyostelium discoideum.</title>
        <authorList>
            <consortium name="The Dictyostelium discoideum Sequencing Consortium"/>
            <person name="Eichinger L."/>
            <person name="Pachebat J.A."/>
            <person name="Glockner G."/>
            <person name="Rajandream M.A."/>
            <person name="Sucgang R."/>
            <person name="Berriman M."/>
            <person name="Song J."/>
            <person name="Olsen R."/>
            <person name="Szafranski K."/>
            <person name="Xu Q."/>
            <person name="Tunggal B."/>
            <person name="Kummerfeld S."/>
            <person name="Madera M."/>
            <person name="Konfortov B.A."/>
            <person name="Rivero F."/>
            <person name="Bankier A.T."/>
            <person name="Lehmann R."/>
            <person name="Hamlin N."/>
            <person name="Davies R."/>
            <person name="Gaudet P."/>
            <person name="Fey P."/>
            <person name="Pilcher K."/>
            <person name="Chen G."/>
            <person name="Saunders D."/>
            <person name="Sodergren E."/>
            <person name="Davis P."/>
            <person name="Kerhornou A."/>
            <person name="Nie X."/>
            <person name="Hall N."/>
            <person name="Anjard C."/>
            <person name="Hemphill L."/>
            <person name="Bason N."/>
            <person name="Farbrother P."/>
            <person name="Desany B."/>
            <person name="Just E."/>
            <person name="Morio T."/>
            <person name="Rost R."/>
            <person name="Churcher C."/>
            <person name="Cooper J."/>
            <person name="Haydock S."/>
            <person name="van Driessche N."/>
            <person name="Cronin A."/>
            <person name="Goodhead I."/>
            <person name="Muzny D."/>
            <person name="Mourier T."/>
            <person name="Pain A."/>
            <person name="Lu M."/>
            <person name="Harper D."/>
            <person name="Lindsay R."/>
            <person name="Hauser H."/>
            <person name="James K."/>
            <person name="Quiles M."/>
            <person name="Madan Babu M."/>
            <person name="Saito T."/>
            <person name="Buchrieser C."/>
            <person name="Wardroper A."/>
            <person name="Felder M."/>
            <person name="Thangavelu M."/>
            <person name="Johnson D."/>
            <person name="Knights A."/>
            <person name="Loulseged H."/>
            <person name="Mungall K."/>
            <person name="Oliver K."/>
            <person name="Price C."/>
            <person name="Quail M.A."/>
            <person name="Urushihara H."/>
            <person name="Hernandez J."/>
            <person name="Rabbinowitsch E."/>
            <person name="Steffen D."/>
            <person name="Sanders M."/>
            <person name="Ma J."/>
            <person name="Kohara Y."/>
            <person name="Sharp S."/>
            <person name="Simmonds M."/>
            <person name="Spiegler S."/>
            <person name="Tivey A."/>
            <person name="Sugano S."/>
            <person name="White B."/>
            <person name="Walker D."/>
            <person name="Woodward J."/>
            <person name="Winckler T."/>
            <person name="Tanaka Y."/>
            <person name="Shaulsky G."/>
            <person name="Schleicher M."/>
            <person name="Weinstock G."/>
            <person name="Rosenthal A."/>
            <person name="Cox E.C."/>
            <person name="Chisholm R.L."/>
            <person name="Gibbs R."/>
            <person name="Loomis W.F."/>
            <person name="Platzer M."/>
            <person name="Kay R.R."/>
            <person name="Williams J."/>
            <person name="Dear P.H."/>
            <person name="Noegel A.A."/>
            <person name="Barrell B."/>
            <person name="Kuspa A."/>
        </authorList>
    </citation>
    <scope>NUCLEOTIDE SEQUENCE [LARGE SCALE GENOMIC DNA]</scope>
    <source>
        <strain evidence="5 6">AX4</strain>
    </source>
</reference>
<dbReference type="KEGG" id="ddi:DDB_G0272442"/>
<evidence type="ECO:0000259" key="4">
    <source>
        <dbReference type="PROSITE" id="PS51747"/>
    </source>
</evidence>
<dbReference type="FunCoup" id="Q559S7">
    <property type="interactions" value="8"/>
</dbReference>
<dbReference type="InParanoid" id="Q559S7"/>
<feature type="domain" description="CMP/dCMP-type deaminase" evidence="4">
    <location>
        <begin position="63"/>
        <end position="187"/>
    </location>
</feature>
<dbReference type="HOGENOM" id="CLU_1153482_0_0_1"/>
<dbReference type="FunFam" id="3.40.140.10:FF:000101">
    <property type="entry name" value="Uncharacterized protein"/>
    <property type="match status" value="1"/>
</dbReference>
<dbReference type="InterPro" id="IPR016192">
    <property type="entry name" value="APOBEC/CMP_deaminase_Zn-bd"/>
</dbReference>
<proteinExistence type="predicted"/>
<dbReference type="InterPro" id="IPR016193">
    <property type="entry name" value="Cytidine_deaminase-like"/>
</dbReference>
<evidence type="ECO:0000256" key="3">
    <source>
        <dbReference type="SAM" id="SignalP"/>
    </source>
</evidence>
<organism evidence="5 6">
    <name type="scientific">Dictyostelium discoideum</name>
    <name type="common">Social amoeba</name>
    <dbReference type="NCBI Taxonomy" id="44689"/>
    <lineage>
        <taxon>Eukaryota</taxon>
        <taxon>Amoebozoa</taxon>
        <taxon>Evosea</taxon>
        <taxon>Eumycetozoa</taxon>
        <taxon>Dictyostelia</taxon>
        <taxon>Dictyosteliales</taxon>
        <taxon>Dictyosteliaceae</taxon>
        <taxon>Dictyostelium</taxon>
    </lineage>
</organism>
<evidence type="ECO:0000313" key="6">
    <source>
        <dbReference type="Proteomes" id="UP000002195"/>
    </source>
</evidence>
<dbReference type="AlphaFoldDB" id="Q559S7"/>